<feature type="transmembrane region" description="Helical" evidence="6">
    <location>
        <begin position="352"/>
        <end position="369"/>
    </location>
</feature>
<reference evidence="8 9" key="1">
    <citation type="submission" date="2014-10" db="EMBL/GenBank/DDBJ databases">
        <authorList>
            <person name="Seo M.-J."/>
            <person name="Seok Y.J."/>
            <person name="Cha I.-T."/>
        </authorList>
    </citation>
    <scope>NUCLEOTIDE SEQUENCE [LARGE SCALE GENOMIC DNA]</scope>
    <source>
        <strain evidence="8 9">NEU</strain>
    </source>
</reference>
<feature type="transmembrane region" description="Helical" evidence="6">
    <location>
        <begin position="44"/>
        <end position="66"/>
    </location>
</feature>
<dbReference type="PROSITE" id="PS50850">
    <property type="entry name" value="MFS"/>
    <property type="match status" value="1"/>
</dbReference>
<keyword evidence="5 6" id="KW-0472">Membrane</keyword>
<evidence type="ECO:0000259" key="7">
    <source>
        <dbReference type="PROSITE" id="PS50850"/>
    </source>
</evidence>
<sequence>MKQTLALGVTGFGLIAVCYGFARFAFGLFLPAISADFDLSSSLAGIISAGSFLGFCLAIVLAAWLTERRGPRFVAVAAGVSGAAGMIGIASAASPAWLAVAVIVAGSSTGLASPALAAAVTAMLAPARHDTTNTFINAGTSAGVALSGPVAALMGAEWRLAYAGFAGATLLMVGATLKVLSAGNPRPAAAAPLLPRLSPDLMRLAAAAGLSGAASTVVWSFGADLLEANLGWSGRQVGMLWTVMGCAGVAGAMAGSLIARYGMRAVHLVFHVALGLAVAAVGLDGAPPWLVFMGGGLFGAAYLMLTGVYLVWSIAALPARPATGVTLAFLALAVGQTLGAMAFGFVMERASANYAVAAFAALALAAGGIRRPLK</sequence>
<comment type="caution">
    <text evidence="8">The sequence shown here is derived from an EMBL/GenBank/DDBJ whole genome shotgun (WGS) entry which is preliminary data.</text>
</comment>
<feature type="transmembrane region" description="Helical" evidence="6">
    <location>
        <begin position="96"/>
        <end position="123"/>
    </location>
</feature>
<dbReference type="GO" id="GO:0005886">
    <property type="term" value="C:plasma membrane"/>
    <property type="evidence" value="ECO:0007669"/>
    <property type="project" value="UniProtKB-SubCell"/>
</dbReference>
<evidence type="ECO:0000256" key="6">
    <source>
        <dbReference type="SAM" id="Phobius"/>
    </source>
</evidence>
<name>A0A1S2N596_9BURK</name>
<dbReference type="AlphaFoldDB" id="A0A1S2N596"/>
<comment type="subcellular location">
    <subcellularLocation>
        <location evidence="1">Cell membrane</location>
        <topology evidence="1">Multi-pass membrane protein</topology>
    </subcellularLocation>
</comment>
<keyword evidence="3 6" id="KW-0812">Transmembrane</keyword>
<dbReference type="RefSeq" id="WP_071362685.1">
    <property type="nucleotide sequence ID" value="NZ_JRYB01000001.1"/>
</dbReference>
<dbReference type="InterPro" id="IPR036259">
    <property type="entry name" value="MFS_trans_sf"/>
</dbReference>
<evidence type="ECO:0000313" key="8">
    <source>
        <dbReference type="EMBL" id="OIJ40257.1"/>
    </source>
</evidence>
<evidence type="ECO:0000256" key="3">
    <source>
        <dbReference type="ARBA" id="ARBA00022692"/>
    </source>
</evidence>
<evidence type="ECO:0000256" key="2">
    <source>
        <dbReference type="ARBA" id="ARBA00022475"/>
    </source>
</evidence>
<feature type="transmembrane region" description="Helical" evidence="6">
    <location>
        <begin position="324"/>
        <end position="346"/>
    </location>
</feature>
<feature type="transmembrane region" description="Helical" evidence="6">
    <location>
        <begin position="265"/>
        <end position="283"/>
    </location>
</feature>
<organism evidence="8 9">
    <name type="scientific">Massilia timonae</name>
    <dbReference type="NCBI Taxonomy" id="47229"/>
    <lineage>
        <taxon>Bacteria</taxon>
        <taxon>Pseudomonadati</taxon>
        <taxon>Pseudomonadota</taxon>
        <taxon>Betaproteobacteria</taxon>
        <taxon>Burkholderiales</taxon>
        <taxon>Oxalobacteraceae</taxon>
        <taxon>Telluria group</taxon>
        <taxon>Massilia</taxon>
    </lineage>
</organism>
<dbReference type="PANTHER" id="PTHR43124">
    <property type="entry name" value="PURINE EFFLUX PUMP PBUE"/>
    <property type="match status" value="1"/>
</dbReference>
<gene>
    <name evidence="8" type="ORF">LO55_3848</name>
</gene>
<feature type="transmembrane region" description="Helical" evidence="6">
    <location>
        <begin position="160"/>
        <end position="180"/>
    </location>
</feature>
<dbReference type="SUPFAM" id="SSF103473">
    <property type="entry name" value="MFS general substrate transporter"/>
    <property type="match status" value="1"/>
</dbReference>
<evidence type="ECO:0000313" key="9">
    <source>
        <dbReference type="Proteomes" id="UP000180246"/>
    </source>
</evidence>
<evidence type="ECO:0000256" key="1">
    <source>
        <dbReference type="ARBA" id="ARBA00004651"/>
    </source>
</evidence>
<accession>A0A1S2N596</accession>
<dbReference type="Pfam" id="PF07690">
    <property type="entry name" value="MFS_1"/>
    <property type="match status" value="1"/>
</dbReference>
<feature type="transmembrane region" description="Helical" evidence="6">
    <location>
        <begin position="289"/>
        <end position="312"/>
    </location>
</feature>
<dbReference type="EMBL" id="JRYB01000001">
    <property type="protein sequence ID" value="OIJ40257.1"/>
    <property type="molecule type" value="Genomic_DNA"/>
</dbReference>
<evidence type="ECO:0000256" key="4">
    <source>
        <dbReference type="ARBA" id="ARBA00022989"/>
    </source>
</evidence>
<dbReference type="GO" id="GO:0022857">
    <property type="term" value="F:transmembrane transporter activity"/>
    <property type="evidence" value="ECO:0007669"/>
    <property type="project" value="InterPro"/>
</dbReference>
<feature type="domain" description="Major facilitator superfamily (MFS) profile" evidence="7">
    <location>
        <begin position="1"/>
        <end position="374"/>
    </location>
</feature>
<protein>
    <submittedName>
        <fullName evidence="8">Major Facilitator Superfamily protein</fullName>
    </submittedName>
</protein>
<proteinExistence type="predicted"/>
<keyword evidence="4 6" id="KW-1133">Transmembrane helix</keyword>
<dbReference type="InterPro" id="IPR050189">
    <property type="entry name" value="MFS_Efflux_Transporters"/>
</dbReference>
<evidence type="ECO:0000256" key="5">
    <source>
        <dbReference type="ARBA" id="ARBA00023136"/>
    </source>
</evidence>
<feature type="transmembrane region" description="Helical" evidence="6">
    <location>
        <begin position="239"/>
        <end position="258"/>
    </location>
</feature>
<feature type="transmembrane region" description="Helical" evidence="6">
    <location>
        <begin position="135"/>
        <end position="154"/>
    </location>
</feature>
<dbReference type="InterPro" id="IPR020846">
    <property type="entry name" value="MFS_dom"/>
</dbReference>
<dbReference type="Gene3D" id="1.20.1250.20">
    <property type="entry name" value="MFS general substrate transporter like domains"/>
    <property type="match status" value="2"/>
</dbReference>
<dbReference type="InterPro" id="IPR011701">
    <property type="entry name" value="MFS"/>
</dbReference>
<dbReference type="PANTHER" id="PTHR43124:SF10">
    <property type="entry name" value="PURINE EFFLUX PUMP PBUE"/>
    <property type="match status" value="1"/>
</dbReference>
<feature type="transmembrane region" description="Helical" evidence="6">
    <location>
        <begin position="201"/>
        <end position="219"/>
    </location>
</feature>
<keyword evidence="2" id="KW-1003">Cell membrane</keyword>
<dbReference type="Proteomes" id="UP000180246">
    <property type="component" value="Unassembled WGS sequence"/>
</dbReference>
<feature type="transmembrane region" description="Helical" evidence="6">
    <location>
        <begin position="73"/>
        <end position="90"/>
    </location>
</feature>